<gene>
    <name evidence="1" type="ORF">VK70_04015</name>
</gene>
<sequence length="249" mass="27615">MTVRTRARGGSRKFPLRLADGGRHRLRALAARALLLVMLLTLLAPAACSPPAELTVSEVGGGVMEPDLFTPVAWVNGEPVAYGEFRTRMLELRGEVAAETAKDGADPGAKGFWTSDTRGETPLGLLKKKTLALLIRVKVQQIAAKEAGIIEDIGYEAFLSRLDAENRTRSSRLRRGEPVYGPKQYSEKAYYLYTLANLELALRQRLAEEDGNRSGRPMDDERYKAWLNRQEANAVVRVNPSLYEKLSVE</sequence>
<evidence type="ECO:0000313" key="2">
    <source>
        <dbReference type="Proteomes" id="UP000034189"/>
    </source>
</evidence>
<dbReference type="SMR" id="A0A0F7F8D3"/>
<evidence type="ECO:0000313" key="1">
    <source>
        <dbReference type="EMBL" id="AKG33854.1"/>
    </source>
</evidence>
<protein>
    <submittedName>
        <fullName evidence="1">Uncharacterized protein</fullName>
    </submittedName>
</protein>
<dbReference type="OrthoDB" id="4229635at2"/>
<dbReference type="PATRIC" id="fig|1333534.5.peg.875"/>
<reference evidence="1 2" key="1">
    <citation type="submission" date="2015-03" db="EMBL/GenBank/DDBJ databases">
        <authorList>
            <person name="Abdul Halim M."/>
        </authorList>
    </citation>
    <scope>NUCLEOTIDE SEQUENCE [LARGE SCALE GENOMIC DNA]</scope>
    <source>
        <strain evidence="1 2">ATCC 35681</strain>
    </source>
</reference>
<name>A0A0F7F8D3_PAEDU</name>
<accession>A0A0F7F8D3</accession>
<dbReference type="AlphaFoldDB" id="A0A0F7F8D3"/>
<dbReference type="HOGENOM" id="CLU_1114933_0_0_9"/>
<dbReference type="Proteomes" id="UP000034189">
    <property type="component" value="Chromosome"/>
</dbReference>
<proteinExistence type="predicted"/>
<organism evidence="1 2">
    <name type="scientific">Paenibacillus durus ATCC 35681</name>
    <dbReference type="NCBI Taxonomy" id="1333534"/>
    <lineage>
        <taxon>Bacteria</taxon>
        <taxon>Bacillati</taxon>
        <taxon>Bacillota</taxon>
        <taxon>Bacilli</taxon>
        <taxon>Bacillales</taxon>
        <taxon>Paenibacillaceae</taxon>
        <taxon>Paenibacillus</taxon>
    </lineage>
</organism>
<dbReference type="RefSeq" id="WP_046722840.1">
    <property type="nucleotide sequence ID" value="NZ_CP011114.1"/>
</dbReference>
<reference evidence="1 2" key="2">
    <citation type="journal article" date="2016" name="Genome Announc.">
        <title>Genome Sequence of a Gram-Positive Diazotroph, Paenibacillus durus Type Strain ATCC 35681.</title>
        <authorList>
            <person name="Halim M.A."/>
            <person name="Rahman A.Y."/>
            <person name="Sim K.S."/>
            <person name="Yam H.C."/>
            <person name="Rahim A.A."/>
            <person name="Ghazali A.H."/>
            <person name="Najimudin N."/>
        </authorList>
    </citation>
    <scope>NUCLEOTIDE SEQUENCE [LARGE SCALE GENOMIC DNA]</scope>
    <source>
        <strain evidence="1 2">ATCC 35681</strain>
    </source>
</reference>
<dbReference type="EMBL" id="CP011114">
    <property type="protein sequence ID" value="AKG33854.1"/>
    <property type="molecule type" value="Genomic_DNA"/>
</dbReference>